<dbReference type="PROSITE" id="PS51736">
    <property type="entry name" value="RECOMBINASES_3"/>
    <property type="match status" value="1"/>
</dbReference>
<dbReference type="InterPro" id="IPR006119">
    <property type="entry name" value="Resolv_N"/>
</dbReference>
<keyword evidence="1" id="KW-0175">Coiled coil</keyword>
<dbReference type="AlphaFoldDB" id="A0A494WSD5"/>
<dbReference type="Pfam" id="PF13408">
    <property type="entry name" value="Zn_ribbon_recom"/>
    <property type="match status" value="1"/>
</dbReference>
<dbReference type="Gene3D" id="3.40.50.1390">
    <property type="entry name" value="Resolvase, N-terminal catalytic domain"/>
    <property type="match status" value="1"/>
</dbReference>
<organism evidence="4 5">
    <name type="scientific">Desulfofundulus salinus</name>
    <dbReference type="NCBI Taxonomy" id="2419843"/>
    <lineage>
        <taxon>Bacteria</taxon>
        <taxon>Bacillati</taxon>
        <taxon>Bacillota</taxon>
        <taxon>Clostridia</taxon>
        <taxon>Eubacteriales</taxon>
        <taxon>Peptococcaceae</taxon>
        <taxon>Desulfofundulus</taxon>
    </lineage>
</organism>
<reference evidence="4 5" key="1">
    <citation type="submission" date="2018-10" db="EMBL/GenBank/DDBJ databases">
        <authorList>
            <person name="Grouzdev D.S."/>
            <person name="Krutkina M.S."/>
            <person name="Tourova T.P."/>
            <person name="Nazina T.N."/>
        </authorList>
    </citation>
    <scope>NUCLEOTIDE SEQUENCE [LARGE SCALE GENOMIC DNA]</scope>
    <source>
        <strain evidence="4 5">435</strain>
    </source>
</reference>
<evidence type="ECO:0000259" key="3">
    <source>
        <dbReference type="PROSITE" id="PS51737"/>
    </source>
</evidence>
<gene>
    <name evidence="4" type="ORF">D7024_01450</name>
</gene>
<dbReference type="CDD" id="cd00338">
    <property type="entry name" value="Ser_Recombinase"/>
    <property type="match status" value="1"/>
</dbReference>
<dbReference type="Gene3D" id="3.90.1750.20">
    <property type="entry name" value="Putative Large Serine Recombinase, Chain B, Domain 2"/>
    <property type="match status" value="1"/>
</dbReference>
<feature type="domain" description="Resolvase/invertase-type recombinase catalytic" evidence="2">
    <location>
        <begin position="9"/>
        <end position="163"/>
    </location>
</feature>
<dbReference type="PANTHER" id="PTHR30461">
    <property type="entry name" value="DNA-INVERTASE FROM LAMBDOID PROPHAGE"/>
    <property type="match status" value="1"/>
</dbReference>
<comment type="caution">
    <text evidence="4">The sequence shown here is derived from an EMBL/GenBank/DDBJ whole genome shotgun (WGS) entry which is preliminary data.</text>
</comment>
<dbReference type="InterPro" id="IPR025827">
    <property type="entry name" value="Zn_ribbon_recom_dom"/>
</dbReference>
<dbReference type="Pfam" id="PF07508">
    <property type="entry name" value="Recombinase"/>
    <property type="match status" value="1"/>
</dbReference>
<evidence type="ECO:0000313" key="4">
    <source>
        <dbReference type="EMBL" id="RKO65761.1"/>
    </source>
</evidence>
<dbReference type="GO" id="GO:0000150">
    <property type="term" value="F:DNA strand exchange activity"/>
    <property type="evidence" value="ECO:0007669"/>
    <property type="project" value="InterPro"/>
</dbReference>
<dbReference type="SUPFAM" id="SSF53041">
    <property type="entry name" value="Resolvase-like"/>
    <property type="match status" value="1"/>
</dbReference>
<dbReference type="InterPro" id="IPR036162">
    <property type="entry name" value="Resolvase-like_N_sf"/>
</dbReference>
<evidence type="ECO:0000256" key="1">
    <source>
        <dbReference type="SAM" id="Coils"/>
    </source>
</evidence>
<dbReference type="InterPro" id="IPR011109">
    <property type="entry name" value="DNA_bind_recombinase_dom"/>
</dbReference>
<sequence length="556" mass="63855">MFKELVIMRAAALYRVSTLKQVKNNQEETIPLQQHAVYAFVAQKGWELAVEYFESGVSAYKKSFKNRDVIQDIIKDAAAGKFDVLLVFKADRLSRNSFEYPLVLWELSKLGITVISVADEKVLNIEDQAEKLIRFIEGWQAETESRNTSIRVSRAMMDMARKGKWSGGRPPYGFRYSQKKNVSIEIDPEEARVIQIMFEMAEDGAGGNKIAKWLNQQGYRTKNGRLWTGYTVRRVMQNPIVAGLPAYNRSTRRDKSSCSYDLNNPEIIIPRDENGNPLPIPGLQIIPLETWLKVTQNMRQIAEHSKISGRAIESTSLLTGFLKCGSCGRGFLSSTRRLPNGKIRRAYVCSTKNRRGSQFCNGQTQYEQHIIDKIFMDELEQFLQKIDLGDLAEYLRGKQAASLSIAQKRERELNREISKAKRILDSWVERLNMYFADPHSSLYSEERIATEISKWEKNIRELEESLSAVRNELQTEVCEQDKIKAFMRVAPRWLELFKSSPVPIKKKMLAQIVDRVVLSGKRIEIHYNVNLLEVERTVGASEQQQGEIKLKVIRSI</sequence>
<dbReference type="InterPro" id="IPR038109">
    <property type="entry name" value="DNA_bind_recomb_sf"/>
</dbReference>
<dbReference type="EMBL" id="RBWE01000001">
    <property type="protein sequence ID" value="RKO65761.1"/>
    <property type="molecule type" value="Genomic_DNA"/>
</dbReference>
<evidence type="ECO:0000259" key="2">
    <source>
        <dbReference type="PROSITE" id="PS51736"/>
    </source>
</evidence>
<protein>
    <submittedName>
        <fullName evidence="4">Recombinase family protein</fullName>
    </submittedName>
</protein>
<keyword evidence="5" id="KW-1185">Reference proteome</keyword>
<feature type="domain" description="Recombinase" evidence="3">
    <location>
        <begin position="171"/>
        <end position="304"/>
    </location>
</feature>
<dbReference type="Pfam" id="PF00239">
    <property type="entry name" value="Resolvase"/>
    <property type="match status" value="1"/>
</dbReference>
<dbReference type="SMART" id="SM00857">
    <property type="entry name" value="Resolvase"/>
    <property type="match status" value="1"/>
</dbReference>
<feature type="coiled-coil region" evidence="1">
    <location>
        <begin position="403"/>
        <end position="479"/>
    </location>
</feature>
<dbReference type="InterPro" id="IPR050639">
    <property type="entry name" value="SSR_resolvase"/>
</dbReference>
<proteinExistence type="predicted"/>
<dbReference type="PROSITE" id="PS51737">
    <property type="entry name" value="RECOMBINASE_DNA_BIND"/>
    <property type="match status" value="1"/>
</dbReference>
<dbReference type="PANTHER" id="PTHR30461:SF23">
    <property type="entry name" value="DNA RECOMBINASE-RELATED"/>
    <property type="match status" value="1"/>
</dbReference>
<dbReference type="Proteomes" id="UP000271256">
    <property type="component" value="Unassembled WGS sequence"/>
</dbReference>
<dbReference type="GO" id="GO:0003677">
    <property type="term" value="F:DNA binding"/>
    <property type="evidence" value="ECO:0007669"/>
    <property type="project" value="InterPro"/>
</dbReference>
<dbReference type="OrthoDB" id="1094757at2"/>
<evidence type="ECO:0000313" key="5">
    <source>
        <dbReference type="Proteomes" id="UP000271256"/>
    </source>
</evidence>
<accession>A0A494WSD5</accession>
<name>A0A494WSD5_9FIRM</name>